<dbReference type="AlphaFoldDB" id="A0A1Y2LG79"/>
<dbReference type="EMBL" id="JFKB01000001">
    <property type="protein sequence ID" value="OSQ50086.1"/>
    <property type="molecule type" value="Genomic_DNA"/>
</dbReference>
<dbReference type="InterPro" id="IPR050099">
    <property type="entry name" value="SIS_GmhA/DiaA_subfam"/>
</dbReference>
<evidence type="ECO:0000313" key="2">
    <source>
        <dbReference type="EMBL" id="OSQ50086.1"/>
    </source>
</evidence>
<dbReference type="CDD" id="cd05006">
    <property type="entry name" value="SIS_GmhA"/>
    <property type="match status" value="1"/>
</dbReference>
<accession>A0A1Y2LG79</accession>
<dbReference type="GO" id="GO:1901135">
    <property type="term" value="P:carbohydrate derivative metabolic process"/>
    <property type="evidence" value="ECO:0007669"/>
    <property type="project" value="InterPro"/>
</dbReference>
<dbReference type="PROSITE" id="PS51464">
    <property type="entry name" value="SIS"/>
    <property type="match status" value="1"/>
</dbReference>
<dbReference type="STRING" id="1293890.TALK_00890"/>
<comment type="caution">
    <text evidence="2">The sequence shown here is derived from an EMBL/GenBank/DDBJ whole genome shotgun (WGS) entry which is preliminary data.</text>
</comment>
<dbReference type="Gene3D" id="3.40.50.10490">
    <property type="entry name" value="Glucose-6-phosphate isomerase like protein, domain 1"/>
    <property type="match status" value="1"/>
</dbReference>
<dbReference type="GO" id="GO:0097367">
    <property type="term" value="F:carbohydrate derivative binding"/>
    <property type="evidence" value="ECO:0007669"/>
    <property type="project" value="InterPro"/>
</dbReference>
<organism evidence="2 3">
    <name type="scientific">Thalassospira alkalitolerans</name>
    <dbReference type="NCBI Taxonomy" id="1293890"/>
    <lineage>
        <taxon>Bacteria</taxon>
        <taxon>Pseudomonadati</taxon>
        <taxon>Pseudomonadota</taxon>
        <taxon>Alphaproteobacteria</taxon>
        <taxon>Rhodospirillales</taxon>
        <taxon>Thalassospiraceae</taxon>
        <taxon>Thalassospira</taxon>
    </lineage>
</organism>
<dbReference type="SUPFAM" id="SSF53697">
    <property type="entry name" value="SIS domain"/>
    <property type="match status" value="1"/>
</dbReference>
<reference evidence="2 3" key="1">
    <citation type="submission" date="2014-03" db="EMBL/GenBank/DDBJ databases">
        <title>The draft genome sequence of Thalassospira alkalitolerans JCM 18968.</title>
        <authorList>
            <person name="Lai Q."/>
            <person name="Shao Z."/>
        </authorList>
    </citation>
    <scope>NUCLEOTIDE SEQUENCE [LARGE SCALE GENOMIC DNA]</scope>
    <source>
        <strain evidence="2 3">JCM 18968</strain>
    </source>
</reference>
<evidence type="ECO:0000259" key="1">
    <source>
        <dbReference type="PROSITE" id="PS51464"/>
    </source>
</evidence>
<dbReference type="Pfam" id="PF13580">
    <property type="entry name" value="SIS_2"/>
    <property type="match status" value="1"/>
</dbReference>
<keyword evidence="2" id="KW-0413">Isomerase</keyword>
<sequence length="214" mass="22935">MDAAKGGSVMRNVFPSVTSLGQSYVHRLHTSLECANWPAIETLGDSLLECWKSGRRVFLCGNGGSAGNAVHLANDFVYGVSKIFGSGLNVQALPANGSVITCLANDEGYEHVFSYPLAVHAQHGDVLIALSGSGNSPNIIEALKTAKTLGLTSFAILGFSGGKAKDLADVPIHFAIDDMQVSEDLQMIVGHMVMQWMYQNREDVFAVRPPLLRD</sequence>
<dbReference type="GO" id="GO:0016853">
    <property type="term" value="F:isomerase activity"/>
    <property type="evidence" value="ECO:0007669"/>
    <property type="project" value="UniProtKB-KW"/>
</dbReference>
<name>A0A1Y2LG79_9PROT</name>
<dbReference type="InterPro" id="IPR046348">
    <property type="entry name" value="SIS_dom_sf"/>
</dbReference>
<protein>
    <submittedName>
        <fullName evidence="2">Phosphoheptose isomerase</fullName>
    </submittedName>
</protein>
<keyword evidence="3" id="KW-1185">Reference proteome</keyword>
<feature type="domain" description="SIS" evidence="1">
    <location>
        <begin position="47"/>
        <end position="203"/>
    </location>
</feature>
<dbReference type="InterPro" id="IPR035461">
    <property type="entry name" value="GmhA/DiaA"/>
</dbReference>
<dbReference type="Proteomes" id="UP000193396">
    <property type="component" value="Unassembled WGS sequence"/>
</dbReference>
<dbReference type="InterPro" id="IPR001347">
    <property type="entry name" value="SIS_dom"/>
</dbReference>
<dbReference type="PANTHER" id="PTHR30390">
    <property type="entry name" value="SEDOHEPTULOSE 7-PHOSPHATE ISOMERASE / DNAA INITIATOR-ASSOCIATING FACTOR FOR REPLICATION INITIATION"/>
    <property type="match status" value="1"/>
</dbReference>
<evidence type="ECO:0000313" key="3">
    <source>
        <dbReference type="Proteomes" id="UP000193396"/>
    </source>
</evidence>
<proteinExistence type="predicted"/>
<dbReference type="PANTHER" id="PTHR30390:SF8">
    <property type="entry name" value="SUGAR ISOMERASE (SIS)"/>
    <property type="match status" value="1"/>
</dbReference>
<gene>
    <name evidence="2" type="ORF">TALK_00890</name>
</gene>